<evidence type="ECO:0000259" key="1">
    <source>
        <dbReference type="Pfam" id="PF14490"/>
    </source>
</evidence>
<sequence length="77" mass="8661">MSDTTTAVILRVIVSGSIISKKGMTLEKILKDHLDNPYQLIDEIDKVGFTKADKIVLSLNDNKKLIFKIKSLPPFFI</sequence>
<name>A0A1G6IS22_9FIRM</name>
<dbReference type="AlphaFoldDB" id="A0A1G6IS22"/>
<dbReference type="Proteomes" id="UP000295758">
    <property type="component" value="Unassembled WGS sequence"/>
</dbReference>
<organism evidence="2 5">
    <name type="scientific">Halanaerobium congolense</name>
    <dbReference type="NCBI Taxonomy" id="54121"/>
    <lineage>
        <taxon>Bacteria</taxon>
        <taxon>Bacillati</taxon>
        <taxon>Bacillota</taxon>
        <taxon>Clostridia</taxon>
        <taxon>Halanaerobiales</taxon>
        <taxon>Halanaerobiaceae</taxon>
        <taxon>Halanaerobium</taxon>
    </lineage>
</organism>
<evidence type="ECO:0000313" key="3">
    <source>
        <dbReference type="EMBL" id="TDS33913.1"/>
    </source>
</evidence>
<reference evidence="3 4" key="2">
    <citation type="submission" date="2019-03" db="EMBL/GenBank/DDBJ databases">
        <title>Deep subsurface shale carbon reservoir microbial communities from Ohio and West Virginia, USA.</title>
        <authorList>
            <person name="Wrighton K."/>
        </authorList>
    </citation>
    <scope>NUCLEOTIDE SEQUENCE [LARGE SCALE GENOMIC DNA]</scope>
    <source>
        <strain evidence="3 4">UTICA-S4D12</strain>
    </source>
</reference>
<dbReference type="Pfam" id="PF14490">
    <property type="entry name" value="HHH_RecD2"/>
    <property type="match status" value="1"/>
</dbReference>
<reference evidence="2 5" key="1">
    <citation type="submission" date="2016-10" db="EMBL/GenBank/DDBJ databases">
        <authorList>
            <person name="Varghese N."/>
            <person name="Submissions S."/>
        </authorList>
    </citation>
    <scope>NUCLEOTIDE SEQUENCE [LARGE SCALE GENOMIC DNA]</scope>
    <source>
        <strain evidence="2 5">WG10</strain>
    </source>
</reference>
<gene>
    <name evidence="3" type="ORF">BY453_10369</name>
    <name evidence="2" type="ORF">SAMN04488597_10269</name>
</gene>
<evidence type="ECO:0000313" key="4">
    <source>
        <dbReference type="Proteomes" id="UP000295758"/>
    </source>
</evidence>
<protein>
    <submittedName>
        <fullName evidence="2">Helix-hairpin-helix containing domain-containing protein</fullName>
    </submittedName>
    <submittedName>
        <fullName evidence="3">Helix-hairpin-helix protein</fullName>
    </submittedName>
</protein>
<feature type="domain" description="ATP-dependent RecD2 DNA helicase-like helix-hairpin-helix" evidence="1">
    <location>
        <begin position="35"/>
        <end position="64"/>
    </location>
</feature>
<dbReference type="EMBL" id="SOAA01000003">
    <property type="protein sequence ID" value="TDS33913.1"/>
    <property type="molecule type" value="Genomic_DNA"/>
</dbReference>
<accession>A0A1G6IS22</accession>
<evidence type="ECO:0000313" key="2">
    <source>
        <dbReference type="EMBL" id="SDC09223.1"/>
    </source>
</evidence>
<dbReference type="Proteomes" id="UP000324896">
    <property type="component" value="Unassembled WGS sequence"/>
</dbReference>
<dbReference type="EMBL" id="FMYT01000002">
    <property type="protein sequence ID" value="SDC09223.1"/>
    <property type="molecule type" value="Genomic_DNA"/>
</dbReference>
<proteinExistence type="predicted"/>
<dbReference type="InterPro" id="IPR029493">
    <property type="entry name" value="RecD2-like_HHH"/>
</dbReference>
<dbReference type="RefSeq" id="WP_133618032.1">
    <property type="nucleotide sequence ID" value="NZ_FMYT01000002.1"/>
</dbReference>
<evidence type="ECO:0000313" key="5">
    <source>
        <dbReference type="Proteomes" id="UP000324896"/>
    </source>
</evidence>